<dbReference type="eggNOG" id="COG1570">
    <property type="taxonomic scope" value="Bacteria"/>
</dbReference>
<dbReference type="RefSeq" id="WP_006716093.1">
    <property type="nucleotide sequence ID" value="NZ_CP007032.1"/>
</dbReference>
<dbReference type="GO" id="GO:0005737">
    <property type="term" value="C:cytoplasm"/>
    <property type="evidence" value="ECO:0007669"/>
    <property type="project" value="UniProtKB-SubCell"/>
</dbReference>
<accession>W0ECX9</accession>
<evidence type="ECO:0000256" key="2">
    <source>
        <dbReference type="ARBA" id="ARBA00022722"/>
    </source>
</evidence>
<evidence type="ECO:0000259" key="7">
    <source>
        <dbReference type="Pfam" id="PF02601"/>
    </source>
</evidence>
<dbReference type="GO" id="GO:0008855">
    <property type="term" value="F:exodeoxyribonuclease VII activity"/>
    <property type="evidence" value="ECO:0007669"/>
    <property type="project" value="UniProtKB-UniRule"/>
</dbReference>
<protein>
    <recommendedName>
        <fullName evidence="5">Exodeoxyribonuclease 7 large subunit</fullName>
        <ecNumber evidence="5">3.1.11.6</ecNumber>
    </recommendedName>
    <alternativeName>
        <fullName evidence="5">Exodeoxyribonuclease VII large subunit</fullName>
        <shortName evidence="5">Exonuclease VII large subunit</shortName>
    </alternativeName>
</protein>
<dbReference type="AlphaFoldDB" id="W0ECX9"/>
<dbReference type="STRING" id="871968.DESME_10305"/>
<dbReference type="HAMAP" id="MF_00378">
    <property type="entry name" value="Exonuc_7_L"/>
    <property type="match status" value="1"/>
</dbReference>
<dbReference type="CDD" id="cd04489">
    <property type="entry name" value="ExoVII_LU_OBF"/>
    <property type="match status" value="1"/>
</dbReference>
<evidence type="ECO:0000256" key="5">
    <source>
        <dbReference type="HAMAP-Rule" id="MF_00378"/>
    </source>
</evidence>
<dbReference type="InterPro" id="IPR025824">
    <property type="entry name" value="OB-fold_nuc-bd_dom"/>
</dbReference>
<dbReference type="GO" id="GO:0009318">
    <property type="term" value="C:exodeoxyribonuclease VII complex"/>
    <property type="evidence" value="ECO:0007669"/>
    <property type="project" value="UniProtKB-UniRule"/>
</dbReference>
<evidence type="ECO:0000313" key="9">
    <source>
        <dbReference type="EMBL" id="AHF07378.1"/>
    </source>
</evidence>
<dbReference type="InterPro" id="IPR003753">
    <property type="entry name" value="Exonuc_VII_L"/>
</dbReference>
<proteinExistence type="inferred from homology"/>
<dbReference type="PANTHER" id="PTHR30008">
    <property type="entry name" value="EXODEOXYRIBONUCLEASE 7 LARGE SUBUNIT"/>
    <property type="match status" value="1"/>
</dbReference>
<name>W0ECX9_9FIRM</name>
<comment type="function">
    <text evidence="5">Bidirectionally degrades single-stranded DNA into large acid-insoluble oligonucleotides, which are then degraded further into small acid-soluble oligonucleotides.</text>
</comment>
<reference evidence="9 10" key="1">
    <citation type="submission" date="2013-12" db="EMBL/GenBank/DDBJ databases">
        <authorList>
            <consortium name="DOE Joint Genome Institute"/>
            <person name="Smidt H."/>
            <person name="Huntemann M."/>
            <person name="Han J."/>
            <person name="Chen A."/>
            <person name="Kyrpides N."/>
            <person name="Mavromatis K."/>
            <person name="Markowitz V."/>
            <person name="Palaniappan K."/>
            <person name="Ivanova N."/>
            <person name="Schaumberg A."/>
            <person name="Pati A."/>
            <person name="Liolios K."/>
            <person name="Nordberg H.P."/>
            <person name="Cantor M.N."/>
            <person name="Hua S.X."/>
            <person name="Woyke T."/>
        </authorList>
    </citation>
    <scope>NUCLEOTIDE SEQUENCE [LARGE SCALE GENOMIC DNA]</scope>
    <source>
        <strain evidence="10">DSM 15288</strain>
    </source>
</reference>
<dbReference type="EC" id="3.1.11.6" evidence="5"/>
<dbReference type="OrthoDB" id="9802795at2"/>
<dbReference type="EMBL" id="CP007032">
    <property type="protein sequence ID" value="AHF07378.1"/>
    <property type="molecule type" value="Genomic_DNA"/>
</dbReference>
<sequence>MPKIWTVAELTTEISRTLSDNDELVSCWVSGELSNYKNHRPSGHWYFTLKDQSSSIKAVMFRSRAERVQFIPQDGMKVLLRGSVKVYERDGNVQLYVDEMQPSGVGALYLAFEQLKQRLSAEGLFDPERKKPIPRIPRRVGIVTSPTGAAIRDILKVMGRRDPHLSWILAPAAVQGEQSPREVAQAIERLNRYGQIDVLIVGRGGGSLEELWAFNTEEVARAIANSAIPIISAVGHETDVTIADMVADMRAPTPSAAAELAVPIFQELRHDVEDLSARLQVGIKAQIGRKREKINRLAASGPLLNPLWRIEQNRQRLDNVSTALQQEMTRFVSDKNGILKLLATKLDLLSPLAILGRGYSLTYSSEGKLLRSSTEANAGDHIKVRLNKGALTCQVLTKESEG</sequence>
<dbReference type="GO" id="GO:0003676">
    <property type="term" value="F:nucleic acid binding"/>
    <property type="evidence" value="ECO:0007669"/>
    <property type="project" value="InterPro"/>
</dbReference>
<dbReference type="Proteomes" id="UP000010847">
    <property type="component" value="Chromosome"/>
</dbReference>
<dbReference type="HOGENOM" id="CLU_023625_3_1_9"/>
<keyword evidence="10" id="KW-1185">Reference proteome</keyword>
<evidence type="ECO:0000256" key="4">
    <source>
        <dbReference type="ARBA" id="ARBA00022839"/>
    </source>
</evidence>
<dbReference type="Pfam" id="PF02601">
    <property type="entry name" value="Exonuc_VII_L"/>
    <property type="match status" value="1"/>
</dbReference>
<comment type="catalytic activity">
    <reaction evidence="5 6">
        <text>Exonucleolytic cleavage in either 5'- to 3'- or 3'- to 5'-direction to yield nucleoside 5'-phosphates.</text>
        <dbReference type="EC" id="3.1.11.6"/>
    </reaction>
</comment>
<keyword evidence="1 5" id="KW-0963">Cytoplasm</keyword>
<dbReference type="GO" id="GO:0006308">
    <property type="term" value="P:DNA catabolic process"/>
    <property type="evidence" value="ECO:0007669"/>
    <property type="project" value="UniProtKB-UniRule"/>
</dbReference>
<dbReference type="InterPro" id="IPR020579">
    <property type="entry name" value="Exonuc_VII_lsu_C"/>
</dbReference>
<feature type="domain" description="OB-fold nucleic acid binding" evidence="8">
    <location>
        <begin position="5"/>
        <end position="101"/>
    </location>
</feature>
<keyword evidence="3 5" id="KW-0378">Hydrolase</keyword>
<keyword evidence="4 5" id="KW-0269">Exonuclease</keyword>
<keyword evidence="2 5" id="KW-0540">Nuclease</keyword>
<gene>
    <name evidence="5" type="primary">xseA</name>
    <name evidence="9" type="ORF">DESME_10305</name>
</gene>
<evidence type="ECO:0000256" key="1">
    <source>
        <dbReference type="ARBA" id="ARBA00022490"/>
    </source>
</evidence>
<dbReference type="Pfam" id="PF13742">
    <property type="entry name" value="tRNA_anti_2"/>
    <property type="match status" value="1"/>
</dbReference>
<evidence type="ECO:0000313" key="10">
    <source>
        <dbReference type="Proteomes" id="UP000010847"/>
    </source>
</evidence>
<evidence type="ECO:0000256" key="6">
    <source>
        <dbReference type="RuleBase" id="RU004355"/>
    </source>
</evidence>
<dbReference type="PANTHER" id="PTHR30008:SF0">
    <property type="entry name" value="EXODEOXYRIBONUCLEASE 7 LARGE SUBUNIT"/>
    <property type="match status" value="1"/>
</dbReference>
<evidence type="ECO:0000256" key="3">
    <source>
        <dbReference type="ARBA" id="ARBA00022801"/>
    </source>
</evidence>
<organism evidence="9 10">
    <name type="scientific">Desulfitobacterium metallireducens DSM 15288</name>
    <dbReference type="NCBI Taxonomy" id="871968"/>
    <lineage>
        <taxon>Bacteria</taxon>
        <taxon>Bacillati</taxon>
        <taxon>Bacillota</taxon>
        <taxon>Clostridia</taxon>
        <taxon>Eubacteriales</taxon>
        <taxon>Desulfitobacteriaceae</taxon>
        <taxon>Desulfitobacterium</taxon>
    </lineage>
</organism>
<dbReference type="NCBIfam" id="TIGR00237">
    <property type="entry name" value="xseA"/>
    <property type="match status" value="1"/>
</dbReference>
<comment type="similarity">
    <text evidence="5 6">Belongs to the XseA family.</text>
</comment>
<dbReference type="KEGG" id="dmt:DESME_10305"/>
<feature type="domain" description="Exonuclease VII large subunit C-terminal" evidence="7">
    <location>
        <begin position="124"/>
        <end position="337"/>
    </location>
</feature>
<comment type="subunit">
    <text evidence="5">Heterooligomer composed of large and small subunits.</text>
</comment>
<comment type="subcellular location">
    <subcellularLocation>
        <location evidence="5 6">Cytoplasm</location>
    </subcellularLocation>
</comment>
<evidence type="ECO:0000259" key="8">
    <source>
        <dbReference type="Pfam" id="PF13742"/>
    </source>
</evidence>